<dbReference type="Proteomes" id="UP000796880">
    <property type="component" value="Unassembled WGS sequence"/>
</dbReference>
<keyword evidence="4" id="KW-1185">Reference proteome</keyword>
<protein>
    <submittedName>
        <fullName evidence="3">Uncharacterized protein</fullName>
    </submittedName>
</protein>
<evidence type="ECO:0000313" key="4">
    <source>
        <dbReference type="Proteomes" id="UP000796880"/>
    </source>
</evidence>
<comment type="caution">
    <text evidence="3">The sequence shown here is derived from an EMBL/GenBank/DDBJ whole genome shotgun (WGS) entry which is preliminary data.</text>
</comment>
<proteinExistence type="predicted"/>
<feature type="compositionally biased region" description="Basic and acidic residues" evidence="2">
    <location>
        <begin position="148"/>
        <end position="164"/>
    </location>
</feature>
<feature type="compositionally biased region" description="Basic and acidic residues" evidence="2">
    <location>
        <begin position="319"/>
        <end position="328"/>
    </location>
</feature>
<feature type="compositionally biased region" description="Basic residues" evidence="2">
    <location>
        <begin position="177"/>
        <end position="189"/>
    </location>
</feature>
<feature type="compositionally biased region" description="Polar residues" evidence="2">
    <location>
        <begin position="1"/>
        <end position="18"/>
    </location>
</feature>
<feature type="compositionally biased region" description="Polar residues" evidence="2">
    <location>
        <begin position="250"/>
        <end position="265"/>
    </location>
</feature>
<feature type="compositionally biased region" description="Basic and acidic residues" evidence="2">
    <location>
        <begin position="289"/>
        <end position="303"/>
    </location>
</feature>
<dbReference type="AlphaFoldDB" id="A0A8K0DN96"/>
<evidence type="ECO:0000256" key="2">
    <source>
        <dbReference type="SAM" id="MobiDB-lite"/>
    </source>
</evidence>
<dbReference type="PANTHER" id="PTHR33701:SF3">
    <property type="entry name" value="TRANSCRIPTIONAL REGULATOR ATRX"/>
    <property type="match status" value="1"/>
</dbReference>
<feature type="region of interest" description="Disordered" evidence="2">
    <location>
        <begin position="433"/>
        <end position="486"/>
    </location>
</feature>
<dbReference type="OrthoDB" id="1939754at2759"/>
<accession>A0A8K0DN96</accession>
<feature type="compositionally biased region" description="Basic and acidic residues" evidence="2">
    <location>
        <begin position="435"/>
        <end position="447"/>
    </location>
</feature>
<gene>
    <name evidence="3" type="ORF">FNV43_RR25253</name>
</gene>
<feature type="compositionally biased region" description="Low complexity" evidence="2">
    <location>
        <begin position="465"/>
        <end position="480"/>
    </location>
</feature>
<feature type="region of interest" description="Disordered" evidence="2">
    <location>
        <begin position="1"/>
        <end position="20"/>
    </location>
</feature>
<feature type="coiled-coil region" evidence="1">
    <location>
        <begin position="38"/>
        <end position="72"/>
    </location>
</feature>
<dbReference type="PANTHER" id="PTHR33701">
    <property type="entry name" value="TRANSMEMBRANE PROTEIN"/>
    <property type="match status" value="1"/>
</dbReference>
<name>A0A8K0DN96_9ROSA</name>
<reference evidence="3" key="1">
    <citation type="submission" date="2020-03" db="EMBL/GenBank/DDBJ databases">
        <title>A high-quality chromosome-level genome assembly of a woody plant with both climbing and erect habits, Rhamnella rubrinervis.</title>
        <authorList>
            <person name="Lu Z."/>
            <person name="Yang Y."/>
            <person name="Zhu X."/>
            <person name="Sun Y."/>
        </authorList>
    </citation>
    <scope>NUCLEOTIDE SEQUENCE</scope>
    <source>
        <strain evidence="3">BYM</strain>
        <tissue evidence="3">Leaf</tissue>
    </source>
</reference>
<evidence type="ECO:0000256" key="1">
    <source>
        <dbReference type="SAM" id="Coils"/>
    </source>
</evidence>
<evidence type="ECO:0000313" key="3">
    <source>
        <dbReference type="EMBL" id="KAF3434150.1"/>
    </source>
</evidence>
<feature type="region of interest" description="Disordered" evidence="2">
    <location>
        <begin position="205"/>
        <end position="416"/>
    </location>
</feature>
<feature type="compositionally biased region" description="Polar residues" evidence="2">
    <location>
        <begin position="380"/>
        <end position="394"/>
    </location>
</feature>
<feature type="compositionally biased region" description="Basic and acidic residues" evidence="2">
    <location>
        <begin position="266"/>
        <end position="278"/>
    </location>
</feature>
<feature type="compositionally biased region" description="Polar residues" evidence="2">
    <location>
        <begin position="86"/>
        <end position="97"/>
    </location>
</feature>
<sequence>MPNSNQDVQDQRNNSSIEDSAMTIEFLRARLLSERSVSRSARQRADELAKRVEELEEQLKIVSLQRKMAEKATEDVLAILESQGISDTSEAFDSSSDQETHHESQVGYNFRNEEESSVFTKRRSELEELSGSDLEPSPLTGRSLSWKGRNDSPQSREKYKDPSMRRRNTFSSISSSPKHRLGKSCRQIRRREARTVVEEFKTEPAKFHSPEIGVSTSVESVQNSLDCDPENLRKGSEIPEARPEGPLSGSMGNQRSIPGNGLESNNHGKDKDMEKALEHQAQLIGQYEEMEKAQREWEEKFRENNNSTTDSCDPGNHSDVTEERDEVKAQVPYPIETGDIEAQEAKSKELDVMISKELSKPKSNGFLPPSHVDLGGSKTPACSTTSDAKFQSQEFAKPNGFVPPSHVITGDLKDQTSSKIVDLKLQTQEFAFSTEKGKQNEESKENQDQQPSDSSHHVPLGYGSPGKKSSDASSSNAGNSFHKGDASGSRNDLYALVPHNPPQALGGVLDALKYARMSLQEKINRLPLVEGTSINTAIEPSVPATRIGDRMEVPVGCAGLFRLPTDFAFEETTTQANLLSSGSRMPLSKYYPDKGLAVTVADQFVTAPYINSRRSSFSTDDRFLRSHSIESEPRVSMSNRSFDPYLNAGLSSLNRYNYQTYPPFQELMPQIPSDEVLLRRPSSRQFGTPADRLSLYDDHVRRNNMYM</sequence>
<feature type="compositionally biased region" description="Basic and acidic residues" evidence="2">
    <location>
        <begin position="230"/>
        <end position="243"/>
    </location>
</feature>
<keyword evidence="1" id="KW-0175">Coiled coil</keyword>
<feature type="compositionally biased region" description="Low complexity" evidence="2">
    <location>
        <begin position="129"/>
        <end position="139"/>
    </location>
</feature>
<organism evidence="3 4">
    <name type="scientific">Rhamnella rubrinervis</name>
    <dbReference type="NCBI Taxonomy" id="2594499"/>
    <lineage>
        <taxon>Eukaryota</taxon>
        <taxon>Viridiplantae</taxon>
        <taxon>Streptophyta</taxon>
        <taxon>Embryophyta</taxon>
        <taxon>Tracheophyta</taxon>
        <taxon>Spermatophyta</taxon>
        <taxon>Magnoliopsida</taxon>
        <taxon>eudicotyledons</taxon>
        <taxon>Gunneridae</taxon>
        <taxon>Pentapetalae</taxon>
        <taxon>rosids</taxon>
        <taxon>fabids</taxon>
        <taxon>Rosales</taxon>
        <taxon>Rhamnaceae</taxon>
        <taxon>rhamnoid group</taxon>
        <taxon>Rhamneae</taxon>
        <taxon>Rhamnella</taxon>
    </lineage>
</organism>
<dbReference type="EMBL" id="VOIH02000011">
    <property type="protein sequence ID" value="KAF3434150.1"/>
    <property type="molecule type" value="Genomic_DNA"/>
</dbReference>
<feature type="compositionally biased region" description="Polar residues" evidence="2">
    <location>
        <begin position="214"/>
        <end position="225"/>
    </location>
</feature>
<feature type="region of interest" description="Disordered" evidence="2">
    <location>
        <begin position="86"/>
        <end position="189"/>
    </location>
</feature>